<keyword evidence="3" id="KW-1185">Reference proteome</keyword>
<gene>
    <name evidence="2" type="ORF">RND15_06925</name>
</gene>
<sequence>MSFDSEWSQLKADAAGQQSAHTRLNQLPADVGGGGGASATSGGGGSDLVVRQDDLGAVGHEAFVLHGELQKVADIAGAGADKDGVGSSMQAAKALSDHNFTMGDALSTTVSVWSSQVKTVLQMCAHISNHLDYSKKAHGNDDAQIAASLRNRDGSAVSVSEISKSVK</sequence>
<organism evidence="2 3">
    <name type="scientific">Streptomyces lonegramiae</name>
    <dbReference type="NCBI Taxonomy" id="3075524"/>
    <lineage>
        <taxon>Bacteria</taxon>
        <taxon>Bacillati</taxon>
        <taxon>Actinomycetota</taxon>
        <taxon>Actinomycetes</taxon>
        <taxon>Kitasatosporales</taxon>
        <taxon>Streptomycetaceae</taxon>
        <taxon>Streptomyces</taxon>
    </lineage>
</organism>
<accession>A0ABU2X954</accession>
<proteinExistence type="predicted"/>
<name>A0ABU2X954_9ACTN</name>
<dbReference type="EMBL" id="JAVRFD010000002">
    <property type="protein sequence ID" value="MDT0542448.1"/>
    <property type="molecule type" value="Genomic_DNA"/>
</dbReference>
<evidence type="ECO:0000256" key="1">
    <source>
        <dbReference type="SAM" id="MobiDB-lite"/>
    </source>
</evidence>
<evidence type="ECO:0000313" key="2">
    <source>
        <dbReference type="EMBL" id="MDT0542448.1"/>
    </source>
</evidence>
<dbReference type="RefSeq" id="WP_311722783.1">
    <property type="nucleotide sequence ID" value="NZ_JAVRFD010000002.1"/>
</dbReference>
<protein>
    <recommendedName>
        <fullName evidence="4">AG1 protein</fullName>
    </recommendedName>
</protein>
<evidence type="ECO:0008006" key="4">
    <source>
        <dbReference type="Google" id="ProtNLM"/>
    </source>
</evidence>
<feature type="compositionally biased region" description="Gly residues" evidence="1">
    <location>
        <begin position="31"/>
        <end position="45"/>
    </location>
</feature>
<comment type="caution">
    <text evidence="2">The sequence shown here is derived from an EMBL/GenBank/DDBJ whole genome shotgun (WGS) entry which is preliminary data.</text>
</comment>
<dbReference type="Proteomes" id="UP001180754">
    <property type="component" value="Unassembled WGS sequence"/>
</dbReference>
<feature type="region of interest" description="Disordered" evidence="1">
    <location>
        <begin position="26"/>
        <end position="45"/>
    </location>
</feature>
<reference evidence="2" key="1">
    <citation type="submission" date="2024-05" db="EMBL/GenBank/DDBJ databases">
        <title>30 novel species of actinomycetes from the DSMZ collection.</title>
        <authorList>
            <person name="Nouioui I."/>
        </authorList>
    </citation>
    <scope>NUCLEOTIDE SEQUENCE</scope>
    <source>
        <strain evidence="2">DSM 41529</strain>
    </source>
</reference>
<feature type="region of interest" description="Disordered" evidence="1">
    <location>
        <begin position="1"/>
        <end position="20"/>
    </location>
</feature>
<evidence type="ECO:0000313" key="3">
    <source>
        <dbReference type="Proteomes" id="UP001180754"/>
    </source>
</evidence>